<proteinExistence type="predicted"/>
<feature type="compositionally biased region" description="Polar residues" evidence="1">
    <location>
        <begin position="13"/>
        <end position="23"/>
    </location>
</feature>
<evidence type="ECO:0000313" key="2">
    <source>
        <dbReference type="EMBL" id="PAV57233.1"/>
    </source>
</evidence>
<protein>
    <submittedName>
        <fullName evidence="2">Uncharacterized protein</fullName>
    </submittedName>
</protein>
<evidence type="ECO:0000256" key="1">
    <source>
        <dbReference type="SAM" id="MobiDB-lite"/>
    </source>
</evidence>
<comment type="caution">
    <text evidence="2">The sequence shown here is derived from an EMBL/GenBank/DDBJ whole genome shotgun (WGS) entry which is preliminary data.</text>
</comment>
<dbReference type="AlphaFoldDB" id="A0A2A2J6N4"/>
<gene>
    <name evidence="2" type="ORF">WR25_11474</name>
</gene>
<dbReference type="Proteomes" id="UP000218231">
    <property type="component" value="Unassembled WGS sequence"/>
</dbReference>
<evidence type="ECO:0000313" key="3">
    <source>
        <dbReference type="Proteomes" id="UP000218231"/>
    </source>
</evidence>
<dbReference type="EMBL" id="LIAE01010651">
    <property type="protein sequence ID" value="PAV57233.1"/>
    <property type="molecule type" value="Genomic_DNA"/>
</dbReference>
<feature type="compositionally biased region" description="Basic and acidic residues" evidence="1">
    <location>
        <begin position="135"/>
        <end position="151"/>
    </location>
</feature>
<reference evidence="2 3" key="1">
    <citation type="journal article" date="2017" name="Curr. Biol.">
        <title>Genome architecture and evolution of a unichromosomal asexual nematode.</title>
        <authorList>
            <person name="Fradin H."/>
            <person name="Zegar C."/>
            <person name="Gutwein M."/>
            <person name="Lucas J."/>
            <person name="Kovtun M."/>
            <person name="Corcoran D."/>
            <person name="Baugh L.R."/>
            <person name="Kiontke K."/>
            <person name="Gunsalus K."/>
            <person name="Fitch D.H."/>
            <person name="Piano F."/>
        </authorList>
    </citation>
    <scope>NUCLEOTIDE SEQUENCE [LARGE SCALE GENOMIC DNA]</scope>
    <source>
        <strain evidence="2">PF1309</strain>
    </source>
</reference>
<organism evidence="2 3">
    <name type="scientific">Diploscapter pachys</name>
    <dbReference type="NCBI Taxonomy" id="2018661"/>
    <lineage>
        <taxon>Eukaryota</taxon>
        <taxon>Metazoa</taxon>
        <taxon>Ecdysozoa</taxon>
        <taxon>Nematoda</taxon>
        <taxon>Chromadorea</taxon>
        <taxon>Rhabditida</taxon>
        <taxon>Rhabditina</taxon>
        <taxon>Rhabditomorpha</taxon>
        <taxon>Rhabditoidea</taxon>
        <taxon>Rhabditidae</taxon>
        <taxon>Diploscapter</taxon>
    </lineage>
</organism>
<feature type="region of interest" description="Disordered" evidence="1">
    <location>
        <begin position="1"/>
        <end position="89"/>
    </location>
</feature>
<feature type="region of interest" description="Disordered" evidence="1">
    <location>
        <begin position="104"/>
        <end position="164"/>
    </location>
</feature>
<keyword evidence="3" id="KW-1185">Reference proteome</keyword>
<name>A0A2A2J6N4_9BILA</name>
<sequence>MKRWLVPLDKPPVQQQESKSADSSPKKGPCRRRIEQMRAIWQSKKSKNDQVAPAELIPHITPKKDEANSSLSNVKEDEEDEMDSPTRKKLLMEKRRVEMANIRRTLSASNAQQTARERTPPRQKQKWEMPTMPKTPEHYWKIEFSDTEDSKPSSPIKRKKRRRN</sequence>
<accession>A0A2A2J6N4</accession>
<feature type="compositionally biased region" description="Polar residues" evidence="1">
    <location>
        <begin position="104"/>
        <end position="114"/>
    </location>
</feature>